<dbReference type="CDD" id="cd14503">
    <property type="entry name" value="PTP-bact"/>
    <property type="match status" value="1"/>
</dbReference>
<evidence type="ECO:0000313" key="3">
    <source>
        <dbReference type="EMBL" id="KAE8236942.1"/>
    </source>
</evidence>
<accession>A0A8T8SCH4</accession>
<sequence length="130" mass="14172">MPVTSVSEKLSVSSQPSVEDIRSLRANGFKTLINNRPDGEEPGQPGTEAEAQEAKHCNLSYAFIPVTGATITEADVRAFQRAIDESEGPVFAHCKTGTRSLNLYVIGEVLDGRLRADQVMDFGRERGFDT</sequence>
<dbReference type="SUPFAM" id="SSF52799">
    <property type="entry name" value="(Phosphotyrosine protein) phosphatases II"/>
    <property type="match status" value="1"/>
</dbReference>
<dbReference type="InterPro" id="IPR005939">
    <property type="entry name" value="BLH_phosphatase-like"/>
</dbReference>
<reference evidence="3" key="1">
    <citation type="submission" date="2016-04" db="EMBL/GenBank/DDBJ databases">
        <authorList>
            <person name="Nguyen H.D."/>
            <person name="Kesanakurti P."/>
            <person name="Cullis J."/>
            <person name="Levesque C.A."/>
            <person name="Hambleton S."/>
        </authorList>
    </citation>
    <scope>NUCLEOTIDE SEQUENCE</scope>
    <source>
        <strain evidence="3">DAOMC 238032</strain>
    </source>
</reference>
<evidence type="ECO:0000256" key="1">
    <source>
        <dbReference type="SAM" id="MobiDB-lite"/>
    </source>
</evidence>
<evidence type="ECO:0000313" key="4">
    <source>
        <dbReference type="Proteomes" id="UP000077671"/>
    </source>
</evidence>
<reference evidence="3" key="2">
    <citation type="journal article" date="2019" name="IMA Fungus">
        <title>Genome sequencing and comparison of five Tilletia species to identify candidate genes for the detection of regulated species infecting wheat.</title>
        <authorList>
            <person name="Nguyen H.D.T."/>
            <person name="Sultana T."/>
            <person name="Kesanakurti P."/>
            <person name="Hambleton S."/>
        </authorList>
    </citation>
    <scope>NUCLEOTIDE SEQUENCE</scope>
    <source>
        <strain evidence="3">DAOMC 238032</strain>
    </source>
</reference>
<name>A0A8T8SCH4_9BASI</name>
<feature type="non-terminal residue" evidence="3">
    <location>
        <position position="130"/>
    </location>
</feature>
<evidence type="ECO:0000259" key="2">
    <source>
        <dbReference type="Pfam" id="PF04273"/>
    </source>
</evidence>
<organism evidence="3 4">
    <name type="scientific">Tilletia caries</name>
    <name type="common">wheat bunt fungus</name>
    <dbReference type="NCBI Taxonomy" id="13290"/>
    <lineage>
        <taxon>Eukaryota</taxon>
        <taxon>Fungi</taxon>
        <taxon>Dikarya</taxon>
        <taxon>Basidiomycota</taxon>
        <taxon>Ustilaginomycotina</taxon>
        <taxon>Exobasidiomycetes</taxon>
        <taxon>Tilletiales</taxon>
        <taxon>Tilletiaceae</taxon>
        <taxon>Tilletia</taxon>
    </lineage>
</organism>
<dbReference type="NCBIfam" id="TIGR01244">
    <property type="entry name" value="TIGR01244 family sulfur transferase"/>
    <property type="match status" value="1"/>
</dbReference>
<dbReference type="Gene3D" id="3.90.190.10">
    <property type="entry name" value="Protein tyrosine phosphatase superfamily"/>
    <property type="match status" value="1"/>
</dbReference>
<protein>
    <recommendedName>
        <fullName evidence="2">Beta-lactamase hydrolase-like protein phosphatase-like domain-containing protein</fullName>
    </recommendedName>
</protein>
<dbReference type="GO" id="GO:0016787">
    <property type="term" value="F:hydrolase activity"/>
    <property type="evidence" value="ECO:0007669"/>
    <property type="project" value="InterPro"/>
</dbReference>
<dbReference type="InterPro" id="IPR029021">
    <property type="entry name" value="Prot-tyrosine_phosphatase-like"/>
</dbReference>
<comment type="caution">
    <text evidence="3">The sequence shown here is derived from an EMBL/GenBank/DDBJ whole genome shotgun (WGS) entry which is preliminary data.</text>
</comment>
<dbReference type="AlphaFoldDB" id="A0A8T8SCH4"/>
<dbReference type="EMBL" id="LWDD02003528">
    <property type="protein sequence ID" value="KAE8236942.1"/>
    <property type="molecule type" value="Genomic_DNA"/>
</dbReference>
<gene>
    <name evidence="3" type="ORF">A4X03_0g9272</name>
</gene>
<dbReference type="Pfam" id="PF04273">
    <property type="entry name" value="BLH_phosphatase"/>
    <property type="match status" value="1"/>
</dbReference>
<feature type="region of interest" description="Disordered" evidence="1">
    <location>
        <begin position="32"/>
        <end position="52"/>
    </location>
</feature>
<dbReference type="Proteomes" id="UP000077671">
    <property type="component" value="Unassembled WGS sequence"/>
</dbReference>
<proteinExistence type="predicted"/>
<feature type="domain" description="Beta-lactamase hydrolase-like protein phosphatase-like" evidence="2">
    <location>
        <begin position="5"/>
        <end position="109"/>
    </location>
</feature>